<name>A0A7R8WKZ8_9CRUS</name>
<reference evidence="1" key="1">
    <citation type="submission" date="2020-11" db="EMBL/GenBank/DDBJ databases">
        <authorList>
            <person name="Tran Van P."/>
        </authorList>
    </citation>
    <scope>NUCLEOTIDE SEQUENCE</scope>
</reference>
<evidence type="ECO:0000313" key="1">
    <source>
        <dbReference type="EMBL" id="CAD7233705.1"/>
    </source>
</evidence>
<accession>A0A7R8WKZ8</accession>
<sequence length="74" mass="9174">MRVPRPKRAAKYCLFSYFHITRSFDFRGTVFEYLRVYKIFHREAKPFSSSVFEEMISDWRCRGRYEKHSGCFMW</sequence>
<organism evidence="1">
    <name type="scientific">Cyprideis torosa</name>
    <dbReference type="NCBI Taxonomy" id="163714"/>
    <lineage>
        <taxon>Eukaryota</taxon>
        <taxon>Metazoa</taxon>
        <taxon>Ecdysozoa</taxon>
        <taxon>Arthropoda</taxon>
        <taxon>Crustacea</taxon>
        <taxon>Oligostraca</taxon>
        <taxon>Ostracoda</taxon>
        <taxon>Podocopa</taxon>
        <taxon>Podocopida</taxon>
        <taxon>Cytherocopina</taxon>
        <taxon>Cytheroidea</taxon>
        <taxon>Cytherideidae</taxon>
        <taxon>Cyprideis</taxon>
    </lineage>
</organism>
<dbReference type="AlphaFoldDB" id="A0A7R8WKZ8"/>
<dbReference type="EMBL" id="OB666792">
    <property type="protein sequence ID" value="CAD7233705.1"/>
    <property type="molecule type" value="Genomic_DNA"/>
</dbReference>
<proteinExistence type="predicted"/>
<dbReference type="OrthoDB" id="3437960at2759"/>
<gene>
    <name evidence="1" type="ORF">CTOB1V02_LOCUS11524</name>
</gene>
<protein>
    <submittedName>
        <fullName evidence="1">Uncharacterized protein</fullName>
    </submittedName>
</protein>